<accession>A0AA39LY05</accession>
<sequence>MLMIGAARAAGIRSQAKRNTKSGKDQKKISRSKSPRHSIATPTSNQSTGNLLNVPSPLGPRKRSGSVPSIRLTLATAWNLKQDQIRALKHTWGRLCEPPRSNCKGIVAIMDRVFEKLDTKEKSLRDVFYRSAFVDSMVDRGCKRQSASSIATLRDHTHFFVSLISRVIHSLDQHPQDTFEHIDKIGQFHAELRRFGFRASTWDKLGEILIDALVVQDCVRGFPDACRSWTLLIAALTDRLRAAKPSCPLRSMTPEDTEIARLMVRRASSPKLTPIQNIFALRMRRPGIDRYGNHMVEHICRRTEITTSSAEPWCEEYLDNGTVEHCYCFTTRCNTELLIYEHTTFKTIRLVEKVLIAMECVSFWFYDHLSDTLSFTDLTTLVKNFDYPHFWPKLRKKQGKKRKQFKLEIFPQVDEPSMNLVVQYGLTWMNGRGNLSLQDMDSRYEKRYTHIRNITVDGYDYFQNTDFQAPGILTDFLAAAAPKADSNCHFEFVNTKECYIHEPGIRYFPRKRKFPKMTMQALKDTLFNSALTTIRFSSISLEFTGIDCLEFFQRQVAYQRLKKIDLKGTWPKLTNQALRDTLRSGKVRLLKVQELQVLQFELVRECFAHWKNCSDEVTINGRGSWNLSNAQTDKALGKDRFALHPRTKKRSFNIDLTAVNSREPGFLTFCSGGLQG</sequence>
<dbReference type="CDD" id="cd01040">
    <property type="entry name" value="Mb-like"/>
    <property type="match status" value="1"/>
</dbReference>
<gene>
    <name evidence="2" type="ORF">QR680_006978</name>
</gene>
<dbReference type="InterPro" id="IPR009050">
    <property type="entry name" value="Globin-like_sf"/>
</dbReference>
<comment type="caution">
    <text evidence="2">The sequence shown here is derived from an EMBL/GenBank/DDBJ whole genome shotgun (WGS) entry which is preliminary data.</text>
</comment>
<name>A0AA39LY05_9BILA</name>
<dbReference type="InterPro" id="IPR044399">
    <property type="entry name" value="Mb-like_M"/>
</dbReference>
<dbReference type="Proteomes" id="UP001175271">
    <property type="component" value="Unassembled WGS sequence"/>
</dbReference>
<evidence type="ECO:0000313" key="2">
    <source>
        <dbReference type="EMBL" id="KAK0413762.1"/>
    </source>
</evidence>
<keyword evidence="3" id="KW-1185">Reference proteome</keyword>
<evidence type="ECO:0000256" key="1">
    <source>
        <dbReference type="SAM" id="MobiDB-lite"/>
    </source>
</evidence>
<reference evidence="2" key="1">
    <citation type="submission" date="2023-06" db="EMBL/GenBank/DDBJ databases">
        <title>Genomic analysis of the entomopathogenic nematode Steinernema hermaphroditum.</title>
        <authorList>
            <person name="Schwarz E.M."/>
            <person name="Heppert J.K."/>
            <person name="Baniya A."/>
            <person name="Schwartz H.T."/>
            <person name="Tan C.-H."/>
            <person name="Antoshechkin I."/>
            <person name="Sternberg P.W."/>
            <person name="Goodrich-Blair H."/>
            <person name="Dillman A.R."/>
        </authorList>
    </citation>
    <scope>NUCLEOTIDE SEQUENCE</scope>
    <source>
        <strain evidence="2">PS9179</strain>
        <tissue evidence="2">Whole animal</tissue>
    </source>
</reference>
<dbReference type="AlphaFoldDB" id="A0AA39LY05"/>
<dbReference type="EMBL" id="JAUCMV010000003">
    <property type="protein sequence ID" value="KAK0413762.1"/>
    <property type="molecule type" value="Genomic_DNA"/>
</dbReference>
<dbReference type="GO" id="GO:0020037">
    <property type="term" value="F:heme binding"/>
    <property type="evidence" value="ECO:0007669"/>
    <property type="project" value="InterPro"/>
</dbReference>
<dbReference type="SUPFAM" id="SSF46458">
    <property type="entry name" value="Globin-like"/>
    <property type="match status" value="1"/>
</dbReference>
<organism evidence="2 3">
    <name type="scientific">Steinernema hermaphroditum</name>
    <dbReference type="NCBI Taxonomy" id="289476"/>
    <lineage>
        <taxon>Eukaryota</taxon>
        <taxon>Metazoa</taxon>
        <taxon>Ecdysozoa</taxon>
        <taxon>Nematoda</taxon>
        <taxon>Chromadorea</taxon>
        <taxon>Rhabditida</taxon>
        <taxon>Tylenchina</taxon>
        <taxon>Panagrolaimomorpha</taxon>
        <taxon>Strongyloidoidea</taxon>
        <taxon>Steinernematidae</taxon>
        <taxon>Steinernema</taxon>
    </lineage>
</organism>
<evidence type="ECO:0000313" key="3">
    <source>
        <dbReference type="Proteomes" id="UP001175271"/>
    </source>
</evidence>
<dbReference type="GO" id="GO:0019825">
    <property type="term" value="F:oxygen binding"/>
    <property type="evidence" value="ECO:0007669"/>
    <property type="project" value="InterPro"/>
</dbReference>
<protein>
    <recommendedName>
        <fullName evidence="4">Globin family profile domain-containing protein</fullName>
    </recommendedName>
</protein>
<dbReference type="InterPro" id="IPR012292">
    <property type="entry name" value="Globin/Proto"/>
</dbReference>
<dbReference type="Gene3D" id="1.10.490.10">
    <property type="entry name" value="Globins"/>
    <property type="match status" value="1"/>
</dbReference>
<feature type="region of interest" description="Disordered" evidence="1">
    <location>
        <begin position="1"/>
        <end position="66"/>
    </location>
</feature>
<feature type="compositionally biased region" description="Polar residues" evidence="1">
    <location>
        <begin position="40"/>
        <end position="53"/>
    </location>
</feature>
<proteinExistence type="predicted"/>
<evidence type="ECO:0008006" key="4">
    <source>
        <dbReference type="Google" id="ProtNLM"/>
    </source>
</evidence>